<reference evidence="1" key="1">
    <citation type="submission" date="2023-04" db="EMBL/GenBank/DDBJ databases">
        <title>Draft Genome sequencing of Naganishia species isolated from polar environments using Oxford Nanopore Technology.</title>
        <authorList>
            <person name="Leo P."/>
            <person name="Venkateswaran K."/>
        </authorList>
    </citation>
    <scope>NUCLEOTIDE SEQUENCE</scope>
    <source>
        <strain evidence="1">DBVPG 5303</strain>
    </source>
</reference>
<dbReference type="Proteomes" id="UP001234202">
    <property type="component" value="Unassembled WGS sequence"/>
</dbReference>
<gene>
    <name evidence="1" type="ORF">QFC24_006567</name>
</gene>
<keyword evidence="2" id="KW-1185">Reference proteome</keyword>
<evidence type="ECO:0000313" key="1">
    <source>
        <dbReference type="EMBL" id="KAJ9117108.1"/>
    </source>
</evidence>
<accession>A0ACC2X061</accession>
<comment type="caution">
    <text evidence="1">The sequence shown here is derived from an EMBL/GenBank/DDBJ whole genome shotgun (WGS) entry which is preliminary data.</text>
</comment>
<dbReference type="EMBL" id="JASBWV010000033">
    <property type="protein sequence ID" value="KAJ9117108.1"/>
    <property type="molecule type" value="Genomic_DNA"/>
</dbReference>
<organism evidence="1 2">
    <name type="scientific">Naganishia onofrii</name>
    <dbReference type="NCBI Taxonomy" id="1851511"/>
    <lineage>
        <taxon>Eukaryota</taxon>
        <taxon>Fungi</taxon>
        <taxon>Dikarya</taxon>
        <taxon>Basidiomycota</taxon>
        <taxon>Agaricomycotina</taxon>
        <taxon>Tremellomycetes</taxon>
        <taxon>Filobasidiales</taxon>
        <taxon>Filobasidiaceae</taxon>
        <taxon>Naganishia</taxon>
    </lineage>
</organism>
<evidence type="ECO:0000313" key="2">
    <source>
        <dbReference type="Proteomes" id="UP001234202"/>
    </source>
</evidence>
<sequence>MFSLVVLLPRSMQEEAGYHKPANIFVRQAYQVTSSAAAPGAHNNVVPGSSAAQSSSYRGASSAAAAAVAPLASSPWVILGERLNLEKHEVRELIANNQARQDEEEEAAMEQHDMAPFMNERGGRGRAF</sequence>
<proteinExistence type="predicted"/>
<name>A0ACC2X061_9TREE</name>
<protein>
    <submittedName>
        <fullName evidence="1">Uncharacterized protein</fullName>
    </submittedName>
</protein>